<dbReference type="PANTHER" id="PTHR25462">
    <property type="entry name" value="BONUS, ISOFORM C-RELATED"/>
    <property type="match status" value="1"/>
</dbReference>
<dbReference type="Proteomes" id="UP000507470">
    <property type="component" value="Unassembled WGS sequence"/>
</dbReference>
<dbReference type="InterPro" id="IPR011042">
    <property type="entry name" value="6-blade_b-propeller_TolB-like"/>
</dbReference>
<dbReference type="InterPro" id="IPR000315">
    <property type="entry name" value="Znf_B-box"/>
</dbReference>
<gene>
    <name evidence="3" type="ORF">MCOR_22725</name>
</gene>
<evidence type="ECO:0000259" key="2">
    <source>
        <dbReference type="PROSITE" id="PS50119"/>
    </source>
</evidence>
<keyword evidence="4" id="KW-1185">Reference proteome</keyword>
<dbReference type="Pfam" id="PF00643">
    <property type="entry name" value="zf-B_box"/>
    <property type="match status" value="1"/>
</dbReference>
<dbReference type="SUPFAM" id="SSF57845">
    <property type="entry name" value="B-box zinc-binding domain"/>
    <property type="match status" value="1"/>
</dbReference>
<evidence type="ECO:0000313" key="3">
    <source>
        <dbReference type="EMBL" id="CAC5387386.1"/>
    </source>
</evidence>
<evidence type="ECO:0000256" key="1">
    <source>
        <dbReference type="PROSITE-ProRule" id="PRU00024"/>
    </source>
</evidence>
<proteinExistence type="predicted"/>
<protein>
    <recommendedName>
        <fullName evidence="2">B box-type domain-containing protein</fullName>
    </recommendedName>
</protein>
<dbReference type="InterPro" id="IPR047153">
    <property type="entry name" value="TRIM45/56/19-like"/>
</dbReference>
<keyword evidence="1" id="KW-0863">Zinc-finger</keyword>
<feature type="domain" description="B box-type" evidence="2">
    <location>
        <begin position="70"/>
        <end position="112"/>
    </location>
</feature>
<dbReference type="OrthoDB" id="6105137at2759"/>
<dbReference type="PANTHER" id="PTHR25462:SF300">
    <property type="entry name" value="RING-TYPE DOMAIN-CONTAINING PROTEIN"/>
    <property type="match status" value="1"/>
</dbReference>
<keyword evidence="1" id="KW-0479">Metal-binding</keyword>
<name>A0A6J8BV96_MYTCO</name>
<dbReference type="GO" id="GO:0008270">
    <property type="term" value="F:zinc ion binding"/>
    <property type="evidence" value="ECO:0007669"/>
    <property type="project" value="UniProtKB-KW"/>
</dbReference>
<dbReference type="Gene3D" id="3.30.160.60">
    <property type="entry name" value="Classic Zinc Finger"/>
    <property type="match status" value="1"/>
</dbReference>
<organism evidence="3 4">
    <name type="scientific">Mytilus coruscus</name>
    <name type="common">Sea mussel</name>
    <dbReference type="NCBI Taxonomy" id="42192"/>
    <lineage>
        <taxon>Eukaryota</taxon>
        <taxon>Metazoa</taxon>
        <taxon>Spiralia</taxon>
        <taxon>Lophotrochozoa</taxon>
        <taxon>Mollusca</taxon>
        <taxon>Bivalvia</taxon>
        <taxon>Autobranchia</taxon>
        <taxon>Pteriomorphia</taxon>
        <taxon>Mytilida</taxon>
        <taxon>Mytiloidea</taxon>
        <taxon>Mytilidae</taxon>
        <taxon>Mytilinae</taxon>
        <taxon>Mytilus</taxon>
    </lineage>
</organism>
<evidence type="ECO:0000313" key="4">
    <source>
        <dbReference type="Proteomes" id="UP000507470"/>
    </source>
</evidence>
<feature type="domain" description="B box-type" evidence="2">
    <location>
        <begin position="6"/>
        <end position="53"/>
    </location>
</feature>
<dbReference type="CDD" id="cd19756">
    <property type="entry name" value="Bbox2"/>
    <property type="match status" value="1"/>
</dbReference>
<sequence>MASASQAPIMCELCEENNQIQWKCLKCEFYMCTKCHKIHQKVKSSDEHKTIAIEDIGKAEIKDLEIKKDLSNIMCKEHPENICQQFCNTCETVVCKKCIKKNHKARHEVVDIKDGYFHSLGKIKKTNYKLDIEVLNLATGMSTLEVLTSDENEKLQAEKQKILERDQDLKDLIDKHTKKLLCDLDLRWNIFTSSIKVEYDRGKMETQNLEIKNTEYNKVLNSHDAKDVFLTAENIKKSPNTKIRPINTAYTHLPSYVPREVTPSTISHGTLQETTNKHNVNINRCFQVEKNYTTNFKATDELACKADGSLWIGDYQSKKLYNVKWNKISFKTMQSFEDMKIYDMAITSKDDLLLATLETTLKVIPHKKPKQLISKYDVSPHIIKCVHVSHDDKIIVGVRRFGPIFPIIGPRQVIVMDMEGTHIKTYNNNLFSYPFKITTDHTGTIYVIDCTSESRNGRVVVIGKDDSMRGVFKGHPDINTTDFPFKPCDIAKVSFNSALVIDTSTRMLYLLNNDALCIKFIHCTDLGIDLPYSIATDNKRRILIGSRECVGEKSSAKIHALAYEEVV</sequence>
<accession>A0A6J8BV96</accession>
<dbReference type="EMBL" id="CACVKT020003999">
    <property type="protein sequence ID" value="CAC5387386.1"/>
    <property type="molecule type" value="Genomic_DNA"/>
</dbReference>
<dbReference type="Gene3D" id="2.120.10.30">
    <property type="entry name" value="TolB, C-terminal domain"/>
    <property type="match status" value="1"/>
</dbReference>
<dbReference type="PROSITE" id="PS50119">
    <property type="entry name" value="ZF_BBOX"/>
    <property type="match status" value="2"/>
</dbReference>
<keyword evidence="1" id="KW-0862">Zinc</keyword>
<dbReference type="AlphaFoldDB" id="A0A6J8BV96"/>
<reference evidence="3 4" key="1">
    <citation type="submission" date="2020-06" db="EMBL/GenBank/DDBJ databases">
        <authorList>
            <person name="Li R."/>
            <person name="Bekaert M."/>
        </authorList>
    </citation>
    <scope>NUCLEOTIDE SEQUENCE [LARGE SCALE GENOMIC DNA]</scope>
    <source>
        <strain evidence="4">wild</strain>
    </source>
</reference>
<dbReference type="SUPFAM" id="SSF101898">
    <property type="entry name" value="NHL repeat"/>
    <property type="match status" value="1"/>
</dbReference>